<keyword evidence="5" id="KW-0597">Phosphoprotein</keyword>
<reference evidence="18 19" key="1">
    <citation type="submission" date="2013-12" db="EMBL/GenBank/DDBJ databases">
        <authorList>
            <consortium name="DOE Joint Genome Institute"/>
            <person name="Muyzer G."/>
            <person name="Huntemann M."/>
            <person name="Han J."/>
            <person name="Chen A."/>
            <person name="Kyrpides N."/>
            <person name="Mavromatis K."/>
            <person name="Markowitz V."/>
            <person name="Palaniappan K."/>
            <person name="Ivanova N."/>
            <person name="Schaumberg A."/>
            <person name="Pati A."/>
            <person name="Liolios K."/>
            <person name="Nordberg H.P."/>
            <person name="Cantor M.N."/>
            <person name="Hua S.X."/>
            <person name="Woyke T."/>
        </authorList>
    </citation>
    <scope>NUCLEOTIDE SEQUENCE [LARGE SCALE GENOMIC DNA]</scope>
    <source>
        <strain evidence="18 19">ARh 1</strain>
    </source>
</reference>
<dbReference type="CDD" id="cd16917">
    <property type="entry name" value="HATPase_UhpB-NarQ-NarX-like"/>
    <property type="match status" value="1"/>
</dbReference>
<dbReference type="Pfam" id="PF07730">
    <property type="entry name" value="HisKA_3"/>
    <property type="match status" value="1"/>
</dbReference>
<dbReference type="EMBL" id="CP007029">
    <property type="protein sequence ID" value="AHE99568.1"/>
    <property type="molecule type" value="Genomic_DNA"/>
</dbReference>
<dbReference type="KEGG" id="tti:THITH_16150"/>
<dbReference type="PROSITE" id="PS50109">
    <property type="entry name" value="HIS_KIN"/>
    <property type="match status" value="1"/>
</dbReference>
<keyword evidence="13 14" id="KW-0472">Membrane</keyword>
<evidence type="ECO:0000256" key="15">
    <source>
        <dbReference type="SAM" id="Phobius"/>
    </source>
</evidence>
<dbReference type="InterPro" id="IPR005467">
    <property type="entry name" value="His_kinase_dom"/>
</dbReference>
<dbReference type="InterPro" id="IPR029016">
    <property type="entry name" value="GAF-like_dom_sf"/>
</dbReference>
<dbReference type="HOGENOM" id="CLU_000445_20_10_6"/>
<dbReference type="InterPro" id="IPR029095">
    <property type="entry name" value="NarX-like_N"/>
</dbReference>
<accession>W0DRE8</accession>
<dbReference type="SUPFAM" id="SSF55874">
    <property type="entry name" value="ATPase domain of HSP90 chaperone/DNA topoisomerase II/histidine kinase"/>
    <property type="match status" value="1"/>
</dbReference>
<evidence type="ECO:0000256" key="8">
    <source>
        <dbReference type="ARBA" id="ARBA00022741"/>
    </source>
</evidence>
<dbReference type="PROSITE" id="PS50885">
    <property type="entry name" value="HAMP"/>
    <property type="match status" value="1"/>
</dbReference>
<dbReference type="Gene3D" id="3.30.565.10">
    <property type="entry name" value="Histidine kinase-like ATPase, C-terminal domain"/>
    <property type="match status" value="1"/>
</dbReference>
<dbReference type="Pfam" id="PF13675">
    <property type="entry name" value="PilJ"/>
    <property type="match status" value="1"/>
</dbReference>
<evidence type="ECO:0000313" key="19">
    <source>
        <dbReference type="Proteomes" id="UP000005289"/>
    </source>
</evidence>
<evidence type="ECO:0000256" key="1">
    <source>
        <dbReference type="ARBA" id="ARBA00000085"/>
    </source>
</evidence>
<feature type="domain" description="HAMP" evidence="17">
    <location>
        <begin position="193"/>
        <end position="245"/>
    </location>
</feature>
<keyword evidence="9 14" id="KW-0418">Kinase</keyword>
<dbReference type="InterPro" id="IPR011712">
    <property type="entry name" value="Sig_transdc_His_kin_sub3_dim/P"/>
</dbReference>
<dbReference type="InterPro" id="IPR016380">
    <property type="entry name" value="Sig_transdc_His_kin_NarX/NarQ"/>
</dbReference>
<dbReference type="SMART" id="SM00387">
    <property type="entry name" value="HATPase_c"/>
    <property type="match status" value="1"/>
</dbReference>
<evidence type="ECO:0000256" key="6">
    <source>
        <dbReference type="ARBA" id="ARBA00022679"/>
    </source>
</evidence>
<keyword evidence="7 15" id="KW-0812">Transmembrane</keyword>
<proteinExistence type="predicted"/>
<dbReference type="Gene3D" id="1.20.120.960">
    <property type="entry name" value="Histidine kinase NarX, sensor domain"/>
    <property type="match status" value="1"/>
</dbReference>
<evidence type="ECO:0000256" key="7">
    <source>
        <dbReference type="ARBA" id="ARBA00022692"/>
    </source>
</evidence>
<evidence type="ECO:0000259" key="17">
    <source>
        <dbReference type="PROSITE" id="PS50885"/>
    </source>
</evidence>
<dbReference type="PANTHER" id="PTHR24421:SF10">
    <property type="entry name" value="NITRATE_NITRITE SENSOR PROTEIN NARQ"/>
    <property type="match status" value="1"/>
</dbReference>
<gene>
    <name evidence="18" type="ORF">THITH_16150</name>
</gene>
<dbReference type="SUPFAM" id="SSF55781">
    <property type="entry name" value="GAF domain-like"/>
    <property type="match status" value="1"/>
</dbReference>
<dbReference type="Pfam" id="PF00672">
    <property type="entry name" value="HAMP"/>
    <property type="match status" value="1"/>
</dbReference>
<dbReference type="GO" id="GO:0000155">
    <property type="term" value="F:phosphorelay sensor kinase activity"/>
    <property type="evidence" value="ECO:0007669"/>
    <property type="project" value="UniProtKB-UniRule"/>
</dbReference>
<evidence type="ECO:0000256" key="14">
    <source>
        <dbReference type="PIRNR" id="PIRNR003167"/>
    </source>
</evidence>
<evidence type="ECO:0000256" key="11">
    <source>
        <dbReference type="ARBA" id="ARBA00022989"/>
    </source>
</evidence>
<name>W0DRE8_9GAMM</name>
<evidence type="ECO:0000256" key="10">
    <source>
        <dbReference type="ARBA" id="ARBA00022840"/>
    </source>
</evidence>
<comment type="catalytic activity">
    <reaction evidence="1 14">
        <text>ATP + protein L-histidine = ADP + protein N-phospho-L-histidine.</text>
        <dbReference type="EC" id="2.7.13.3"/>
    </reaction>
</comment>
<dbReference type="Proteomes" id="UP000005289">
    <property type="component" value="Chromosome"/>
</dbReference>
<dbReference type="GO" id="GO:0005524">
    <property type="term" value="F:ATP binding"/>
    <property type="evidence" value="ECO:0007669"/>
    <property type="project" value="UniProtKB-UniRule"/>
</dbReference>
<organism evidence="18 19">
    <name type="scientific">Thioalkalivibrio paradoxus ARh 1</name>
    <dbReference type="NCBI Taxonomy" id="713585"/>
    <lineage>
        <taxon>Bacteria</taxon>
        <taxon>Pseudomonadati</taxon>
        <taxon>Pseudomonadota</taxon>
        <taxon>Gammaproteobacteria</taxon>
        <taxon>Chromatiales</taxon>
        <taxon>Ectothiorhodospiraceae</taxon>
        <taxon>Thioalkalivibrio</taxon>
    </lineage>
</organism>
<feature type="transmembrane region" description="Helical" evidence="15">
    <location>
        <begin position="171"/>
        <end position="191"/>
    </location>
</feature>
<evidence type="ECO:0000256" key="9">
    <source>
        <dbReference type="ARBA" id="ARBA00022777"/>
    </source>
</evidence>
<keyword evidence="10 14" id="KW-0067">ATP-binding</keyword>
<sequence length="632" mass="70085">MLRLIHRSLFVQLGFALSLMATMALFGIVTSVIIAEQLRGAATAINHAGTLRFSTYAASTTALRPEVEDIELHRRDLETALRRFERHYRSEALLRLVPNDVSHPARRSYDEIGRMWDAEMRPTILGFSTVHPDGAAYRDLRVVVDDFVDRVDRMVLQLEQRAESFVQVLRVVQAACLFMMVLVMFITVRFLRRQVMRPLRELLGGAEEVRQGVFTRQIAHTGRDELGQLGAAFNRMTRDLSRLYNDLEGRVREKTRALEYSNRSLELMYRSLSHLHDGSLNRATYTDTLREMEALLGFGHGSLCLLDQGGLKGFQLADSGPIGDSSGPLCDRQTCAGCTGDAGEGPRLKAGPGGQQVLSVPLFDGGELHALLQMTVPEGTRLEPWQVQLVEAIGRHLGVAIASQRRAIQGRRLALLEERATIARELHDSLAQALSYLKIQVSRLRAALRGSTRNDEVEAALQDLHHGLNDAYGQLRELLTTFRIGRGGEGFGHALEETVAGVAARGSLEVALENGLADGELGINEEIHVLQIVREALCNVLRHARASHAWVRLGWTSEGILLSIRDDGIGIRPGAREKPNHYGLTIMRERARQLHGTIDIESVADGGTRVELRFRPVPAPVPQPAEAARWAV</sequence>
<evidence type="ECO:0000256" key="2">
    <source>
        <dbReference type="ARBA" id="ARBA00004429"/>
    </source>
</evidence>
<evidence type="ECO:0000256" key="4">
    <source>
        <dbReference type="ARBA" id="ARBA00022519"/>
    </source>
</evidence>
<dbReference type="InterPro" id="IPR050482">
    <property type="entry name" value="Sensor_HK_TwoCompSys"/>
</dbReference>
<dbReference type="InterPro" id="IPR036890">
    <property type="entry name" value="HATPase_C_sf"/>
</dbReference>
<evidence type="ECO:0000313" key="18">
    <source>
        <dbReference type="EMBL" id="AHE99568.1"/>
    </source>
</evidence>
<evidence type="ECO:0000256" key="13">
    <source>
        <dbReference type="ARBA" id="ARBA00023136"/>
    </source>
</evidence>
<evidence type="ECO:0000256" key="3">
    <source>
        <dbReference type="ARBA" id="ARBA00022475"/>
    </source>
</evidence>
<dbReference type="RefSeq" id="WP_006746860.1">
    <property type="nucleotide sequence ID" value="NZ_CP007029.1"/>
</dbReference>
<dbReference type="EC" id="2.7.13.3" evidence="14"/>
<dbReference type="Gene3D" id="1.20.5.1930">
    <property type="match status" value="1"/>
</dbReference>
<dbReference type="GO" id="GO:0046983">
    <property type="term" value="F:protein dimerization activity"/>
    <property type="evidence" value="ECO:0007669"/>
    <property type="project" value="UniProtKB-UniRule"/>
</dbReference>
<comment type="subcellular location">
    <subcellularLocation>
        <location evidence="2">Cell inner membrane</location>
        <topology evidence="2">Multi-pass membrane protein</topology>
    </subcellularLocation>
</comment>
<dbReference type="STRING" id="713585.THITH_16150"/>
<dbReference type="InterPro" id="IPR042295">
    <property type="entry name" value="NarX-like_N_sf"/>
</dbReference>
<dbReference type="Pfam" id="PF02518">
    <property type="entry name" value="HATPase_c"/>
    <property type="match status" value="1"/>
</dbReference>
<feature type="domain" description="Histidine kinase" evidence="16">
    <location>
        <begin position="421"/>
        <end position="618"/>
    </location>
</feature>
<dbReference type="Gene3D" id="3.30.450.40">
    <property type="match status" value="1"/>
</dbReference>
<evidence type="ECO:0000256" key="12">
    <source>
        <dbReference type="ARBA" id="ARBA00023012"/>
    </source>
</evidence>
<dbReference type="CDD" id="cd06225">
    <property type="entry name" value="HAMP"/>
    <property type="match status" value="1"/>
</dbReference>
<dbReference type="Gene3D" id="1.10.8.500">
    <property type="entry name" value="HAMP domain in histidine kinase"/>
    <property type="match status" value="1"/>
</dbReference>
<keyword evidence="6 14" id="KW-0808">Transferase</keyword>
<keyword evidence="3 14" id="KW-1003">Cell membrane</keyword>
<dbReference type="OrthoDB" id="9781845at2"/>
<protein>
    <recommendedName>
        <fullName evidence="14">Sensor protein</fullName>
        <ecNumber evidence="14">2.7.13.3</ecNumber>
    </recommendedName>
</protein>
<dbReference type="InterPro" id="IPR003594">
    <property type="entry name" value="HATPase_dom"/>
</dbReference>
<evidence type="ECO:0000259" key="16">
    <source>
        <dbReference type="PROSITE" id="PS50109"/>
    </source>
</evidence>
<keyword evidence="4 14" id="KW-0997">Cell inner membrane</keyword>
<dbReference type="InterPro" id="IPR003660">
    <property type="entry name" value="HAMP_dom"/>
</dbReference>
<evidence type="ECO:0000256" key="5">
    <source>
        <dbReference type="ARBA" id="ARBA00022553"/>
    </source>
</evidence>
<keyword evidence="12 14" id="KW-0902">Two-component regulatory system</keyword>
<dbReference type="AlphaFoldDB" id="W0DRE8"/>
<dbReference type="SUPFAM" id="SSF158472">
    <property type="entry name" value="HAMP domain-like"/>
    <property type="match status" value="1"/>
</dbReference>
<dbReference type="PIRSF" id="PIRSF003167">
    <property type="entry name" value="STHK_NarX/NarQ"/>
    <property type="match status" value="1"/>
</dbReference>
<dbReference type="GO" id="GO:0005886">
    <property type="term" value="C:plasma membrane"/>
    <property type="evidence" value="ECO:0007669"/>
    <property type="project" value="UniProtKB-SubCell"/>
</dbReference>
<dbReference type="PANTHER" id="PTHR24421">
    <property type="entry name" value="NITRATE/NITRITE SENSOR PROTEIN NARX-RELATED"/>
    <property type="match status" value="1"/>
</dbReference>
<dbReference type="SMART" id="SM00304">
    <property type="entry name" value="HAMP"/>
    <property type="match status" value="1"/>
</dbReference>
<keyword evidence="8 14" id="KW-0547">Nucleotide-binding</keyword>
<keyword evidence="19" id="KW-1185">Reference proteome</keyword>
<keyword evidence="11 15" id="KW-1133">Transmembrane helix</keyword>